<proteinExistence type="predicted"/>
<reference evidence="1" key="1">
    <citation type="journal article" date="2022" name="Front. Genet.">
        <title>Chromosome-Scale Assembly of the Dendrobium nobile Genome Provides Insights Into the Molecular Mechanism of the Biosynthesis of the Medicinal Active Ingredient of Dendrobium.</title>
        <authorList>
            <person name="Xu Q."/>
            <person name="Niu S.-C."/>
            <person name="Li K.-L."/>
            <person name="Zheng P.-J."/>
            <person name="Zhang X.-J."/>
            <person name="Jia Y."/>
            <person name="Liu Y."/>
            <person name="Niu Y.-X."/>
            <person name="Yu L.-H."/>
            <person name="Chen D.-F."/>
            <person name="Zhang G.-Q."/>
        </authorList>
    </citation>
    <scope>NUCLEOTIDE SEQUENCE</scope>
    <source>
        <tissue evidence="1">Leaf</tissue>
    </source>
</reference>
<name>A0A8T3BFP2_DENNO</name>
<evidence type="ECO:0000313" key="1">
    <source>
        <dbReference type="EMBL" id="KAI0511882.1"/>
    </source>
</evidence>
<gene>
    <name evidence="1" type="ORF">KFK09_012516</name>
</gene>
<dbReference type="AlphaFoldDB" id="A0A8T3BFP2"/>
<keyword evidence="2" id="KW-1185">Reference proteome</keyword>
<accession>A0A8T3BFP2</accession>
<dbReference type="EMBL" id="JAGYWB010000009">
    <property type="protein sequence ID" value="KAI0511882.1"/>
    <property type="molecule type" value="Genomic_DNA"/>
</dbReference>
<sequence length="100" mass="11698">MNPYFPLELIYCFHSKLYNGPWKENKEKIAQPFFANKWYGVLTVLKAQVICITTEIFTRYYAFTMVLLNINGIMNSPINPKGTQCWFGYPTSQDNMTMAH</sequence>
<organism evidence="1 2">
    <name type="scientific">Dendrobium nobile</name>
    <name type="common">Orchid</name>
    <dbReference type="NCBI Taxonomy" id="94219"/>
    <lineage>
        <taxon>Eukaryota</taxon>
        <taxon>Viridiplantae</taxon>
        <taxon>Streptophyta</taxon>
        <taxon>Embryophyta</taxon>
        <taxon>Tracheophyta</taxon>
        <taxon>Spermatophyta</taxon>
        <taxon>Magnoliopsida</taxon>
        <taxon>Liliopsida</taxon>
        <taxon>Asparagales</taxon>
        <taxon>Orchidaceae</taxon>
        <taxon>Epidendroideae</taxon>
        <taxon>Malaxideae</taxon>
        <taxon>Dendrobiinae</taxon>
        <taxon>Dendrobium</taxon>
    </lineage>
</organism>
<dbReference type="Proteomes" id="UP000829196">
    <property type="component" value="Unassembled WGS sequence"/>
</dbReference>
<protein>
    <submittedName>
        <fullName evidence="1">Uncharacterized protein</fullName>
    </submittedName>
</protein>
<evidence type="ECO:0000313" key="2">
    <source>
        <dbReference type="Proteomes" id="UP000829196"/>
    </source>
</evidence>
<comment type="caution">
    <text evidence="1">The sequence shown here is derived from an EMBL/GenBank/DDBJ whole genome shotgun (WGS) entry which is preliminary data.</text>
</comment>